<protein>
    <submittedName>
        <fullName evidence="2">Uncharacterized protein</fullName>
    </submittedName>
</protein>
<keyword evidence="1" id="KW-0812">Transmembrane</keyword>
<name>A0ABN2L7K4_9MICO</name>
<evidence type="ECO:0000256" key="1">
    <source>
        <dbReference type="SAM" id="Phobius"/>
    </source>
</evidence>
<dbReference type="SUPFAM" id="SSF53474">
    <property type="entry name" value="alpha/beta-Hydrolases"/>
    <property type="match status" value="1"/>
</dbReference>
<proteinExistence type="predicted"/>
<feature type="transmembrane region" description="Helical" evidence="1">
    <location>
        <begin position="145"/>
        <end position="178"/>
    </location>
</feature>
<keyword evidence="3" id="KW-1185">Reference proteome</keyword>
<dbReference type="InterPro" id="IPR029058">
    <property type="entry name" value="AB_hydrolase_fold"/>
</dbReference>
<feature type="transmembrane region" description="Helical" evidence="1">
    <location>
        <begin position="544"/>
        <end position="569"/>
    </location>
</feature>
<feature type="transmembrane region" description="Helical" evidence="1">
    <location>
        <begin position="642"/>
        <end position="665"/>
    </location>
</feature>
<feature type="transmembrane region" description="Helical" evidence="1">
    <location>
        <begin position="270"/>
        <end position="291"/>
    </location>
</feature>
<comment type="caution">
    <text evidence="2">The sequence shown here is derived from an EMBL/GenBank/DDBJ whole genome shotgun (WGS) entry which is preliminary data.</text>
</comment>
<gene>
    <name evidence="2" type="ORF">GCM10009768_03360</name>
</gene>
<dbReference type="RefSeq" id="WP_344028520.1">
    <property type="nucleotide sequence ID" value="NZ_BAAAOB010000001.1"/>
</dbReference>
<reference evidence="2 3" key="1">
    <citation type="journal article" date="2019" name="Int. J. Syst. Evol. Microbiol.">
        <title>The Global Catalogue of Microorganisms (GCM) 10K type strain sequencing project: providing services to taxonomists for standard genome sequencing and annotation.</title>
        <authorList>
            <consortium name="The Broad Institute Genomics Platform"/>
            <consortium name="The Broad Institute Genome Sequencing Center for Infectious Disease"/>
            <person name="Wu L."/>
            <person name="Ma J."/>
        </authorList>
    </citation>
    <scope>NUCLEOTIDE SEQUENCE [LARGE SCALE GENOMIC DNA]</scope>
    <source>
        <strain evidence="2 3">JCM 14736</strain>
    </source>
</reference>
<accession>A0ABN2L7K4</accession>
<feature type="transmembrane region" description="Helical" evidence="1">
    <location>
        <begin position="616"/>
        <end position="636"/>
    </location>
</feature>
<feature type="transmembrane region" description="Helical" evidence="1">
    <location>
        <begin position="470"/>
        <end position="491"/>
    </location>
</feature>
<keyword evidence="1" id="KW-1133">Transmembrane helix</keyword>
<organism evidence="2 3">
    <name type="scientific">Leucobacter iarius</name>
    <dbReference type="NCBI Taxonomy" id="333963"/>
    <lineage>
        <taxon>Bacteria</taxon>
        <taxon>Bacillati</taxon>
        <taxon>Actinomycetota</taxon>
        <taxon>Actinomycetes</taxon>
        <taxon>Micrococcales</taxon>
        <taxon>Microbacteriaceae</taxon>
        <taxon>Leucobacter</taxon>
    </lineage>
</organism>
<feature type="transmembrane region" description="Helical" evidence="1">
    <location>
        <begin position="81"/>
        <end position="101"/>
    </location>
</feature>
<dbReference type="EMBL" id="BAAAOB010000001">
    <property type="protein sequence ID" value="GAA1778061.1"/>
    <property type="molecule type" value="Genomic_DNA"/>
</dbReference>
<evidence type="ECO:0000313" key="2">
    <source>
        <dbReference type="EMBL" id="GAA1778061.1"/>
    </source>
</evidence>
<sequence>MIVIHGVGNQTRGATTDLVARRLAETLAEVGVTTRSEDTPPASDVPAATELFIGSSRPVLVAEGYWADLIRQRRGKKLRSFLQRVWFGIPVLPFLFSAALAPRAHESALFSEPQKKSWKSLFSFRDEWAFARRAWPTLWRCITMIAVVLLAIAGVKWLGLLATLAVLGALAIASWFLLRGRWDVLEHLRVAGLETETLALIEDRLVGSIDHLAAQCDEIWIVGHSQGGYLAHRLLTGPHRNRWSNVTKYTGLASGMRPIRLISIYREWRWTVSGWLNLIGGALVMIGTWVASEPGGLLSSDGWRQTVGAQLLIIARPDIFMLGELPELAMNDIIPTDWSSVPFFLAGIVFVACGLTIGAKARSTNPTLLALPSRVEWEELASPSDLVGSMSIPEVPSSANFRVVPSLRQPLADHFMSAYFSRLSIFRFEAARWLTGSDRSRAAFANLQEAEHALRDLTDRTYRLRFGIQMALIVPAVALPVALGASLFGLATSYLKIGLIVAGVVACVAAFWWFGSARRIVTRFVEASIVKEFKFLPPRRRPTWAVMVGAFAGLLSALSAFSLTLYGQLLVAHGEADQTGALVQGLGSAGTRLMSVAVLSFLAVSFAAAQVRGVRALLFFALVWAGSALGILDQIGRPWVDAWMPGLMPTAAIELLLLLGIVFCWRRRPVGLVPSQSAETVN</sequence>
<feature type="transmembrane region" description="Helical" evidence="1">
    <location>
        <begin position="589"/>
        <end position="609"/>
    </location>
</feature>
<feature type="transmembrane region" description="Helical" evidence="1">
    <location>
        <begin position="340"/>
        <end position="359"/>
    </location>
</feature>
<evidence type="ECO:0000313" key="3">
    <source>
        <dbReference type="Proteomes" id="UP001500851"/>
    </source>
</evidence>
<keyword evidence="1" id="KW-0472">Membrane</keyword>
<feature type="transmembrane region" description="Helical" evidence="1">
    <location>
        <begin position="497"/>
        <end position="514"/>
    </location>
</feature>
<dbReference type="Proteomes" id="UP001500851">
    <property type="component" value="Unassembled WGS sequence"/>
</dbReference>